<accession>J4GN95</accession>
<reference evidence="15 16" key="1">
    <citation type="journal article" date="2012" name="Appl. Environ. Microbiol.">
        <title>Short-read sequencing for genomic analysis of the brown rot fungus Fibroporia radiculosa.</title>
        <authorList>
            <person name="Tang J.D."/>
            <person name="Perkins A.D."/>
            <person name="Sonstegard T.S."/>
            <person name="Schroeder S.G."/>
            <person name="Burgess S.C."/>
            <person name="Diehl S.V."/>
        </authorList>
    </citation>
    <scope>NUCLEOTIDE SEQUENCE [LARGE SCALE GENOMIC DNA]</scope>
    <source>
        <strain evidence="15 16">TFFH 294</strain>
    </source>
</reference>
<keyword evidence="8 14" id="KW-1133">Transmembrane helix</keyword>
<feature type="transmembrane region" description="Helical" evidence="14">
    <location>
        <begin position="6"/>
        <end position="24"/>
    </location>
</feature>
<evidence type="ECO:0000313" key="16">
    <source>
        <dbReference type="Proteomes" id="UP000006352"/>
    </source>
</evidence>
<dbReference type="OrthoDB" id="2789670at2759"/>
<dbReference type="GO" id="GO:0016705">
    <property type="term" value="F:oxidoreductase activity, acting on paired donors, with incorporation or reduction of molecular oxygen"/>
    <property type="evidence" value="ECO:0007669"/>
    <property type="project" value="InterPro"/>
</dbReference>
<feature type="binding site" description="axial binding residue" evidence="13">
    <location>
        <position position="474"/>
    </location>
    <ligand>
        <name>heme</name>
        <dbReference type="ChEBI" id="CHEBI:30413"/>
    </ligand>
    <ligandPart>
        <name>Fe</name>
        <dbReference type="ChEBI" id="CHEBI:18248"/>
    </ligandPart>
</feature>
<protein>
    <recommendedName>
        <fullName evidence="17">Cytochrome P450</fullName>
    </recommendedName>
</protein>
<evidence type="ECO:0008006" key="17">
    <source>
        <dbReference type="Google" id="ProtNLM"/>
    </source>
</evidence>
<name>J4GN95_9APHY</name>
<evidence type="ECO:0000256" key="6">
    <source>
        <dbReference type="ARBA" id="ARBA00022692"/>
    </source>
</evidence>
<dbReference type="STRING" id="599839.J4GN95"/>
<keyword evidence="6 14" id="KW-0812">Transmembrane</keyword>
<dbReference type="PANTHER" id="PTHR46300">
    <property type="entry name" value="P450, PUTATIVE (EUROFUNG)-RELATED-RELATED"/>
    <property type="match status" value="1"/>
</dbReference>
<dbReference type="InterPro" id="IPR001128">
    <property type="entry name" value="Cyt_P450"/>
</dbReference>
<keyword evidence="12 14" id="KW-0472">Membrane</keyword>
<dbReference type="InParanoid" id="J4GN95"/>
<dbReference type="SUPFAM" id="SSF48264">
    <property type="entry name" value="Cytochrome P450"/>
    <property type="match status" value="1"/>
</dbReference>
<evidence type="ECO:0000256" key="11">
    <source>
        <dbReference type="ARBA" id="ARBA00023033"/>
    </source>
</evidence>
<evidence type="ECO:0000256" key="3">
    <source>
        <dbReference type="ARBA" id="ARBA00005179"/>
    </source>
</evidence>
<dbReference type="AlphaFoldDB" id="J4GN95"/>
<keyword evidence="10 13" id="KW-0408">Iron</keyword>
<dbReference type="PRINTS" id="PR00463">
    <property type="entry name" value="EP450I"/>
</dbReference>
<keyword evidence="5 13" id="KW-0349">Heme</keyword>
<dbReference type="InterPro" id="IPR036396">
    <property type="entry name" value="Cyt_P450_sf"/>
</dbReference>
<dbReference type="GO" id="GO:0016020">
    <property type="term" value="C:membrane"/>
    <property type="evidence" value="ECO:0007669"/>
    <property type="project" value="UniProtKB-SubCell"/>
</dbReference>
<dbReference type="CDD" id="cd11065">
    <property type="entry name" value="CYP64-like"/>
    <property type="match status" value="1"/>
</dbReference>
<comment type="subcellular location">
    <subcellularLocation>
        <location evidence="2">Membrane</location>
    </subcellularLocation>
</comment>
<evidence type="ECO:0000256" key="4">
    <source>
        <dbReference type="ARBA" id="ARBA00010617"/>
    </source>
</evidence>
<organism evidence="15 16">
    <name type="scientific">Fibroporia radiculosa</name>
    <dbReference type="NCBI Taxonomy" id="599839"/>
    <lineage>
        <taxon>Eukaryota</taxon>
        <taxon>Fungi</taxon>
        <taxon>Dikarya</taxon>
        <taxon>Basidiomycota</taxon>
        <taxon>Agaricomycotina</taxon>
        <taxon>Agaricomycetes</taxon>
        <taxon>Polyporales</taxon>
        <taxon>Fibroporiaceae</taxon>
        <taxon>Fibroporia</taxon>
    </lineage>
</organism>
<evidence type="ECO:0000256" key="13">
    <source>
        <dbReference type="PIRSR" id="PIRSR602401-1"/>
    </source>
</evidence>
<dbReference type="GO" id="GO:0004497">
    <property type="term" value="F:monooxygenase activity"/>
    <property type="evidence" value="ECO:0007669"/>
    <property type="project" value="UniProtKB-KW"/>
</dbReference>
<evidence type="ECO:0000256" key="9">
    <source>
        <dbReference type="ARBA" id="ARBA00023002"/>
    </source>
</evidence>
<evidence type="ECO:0000256" key="8">
    <source>
        <dbReference type="ARBA" id="ARBA00022989"/>
    </source>
</evidence>
<comment type="similarity">
    <text evidence="4">Belongs to the cytochrome P450 family.</text>
</comment>
<evidence type="ECO:0000256" key="1">
    <source>
        <dbReference type="ARBA" id="ARBA00001971"/>
    </source>
</evidence>
<evidence type="ECO:0000256" key="2">
    <source>
        <dbReference type="ARBA" id="ARBA00004370"/>
    </source>
</evidence>
<dbReference type="GO" id="GO:0005506">
    <property type="term" value="F:iron ion binding"/>
    <property type="evidence" value="ECO:0007669"/>
    <property type="project" value="InterPro"/>
</dbReference>
<dbReference type="HOGENOM" id="CLU_001570_2_3_1"/>
<dbReference type="GeneID" id="24095911"/>
<dbReference type="EMBL" id="HE797012">
    <property type="protein sequence ID" value="CCM01000.1"/>
    <property type="molecule type" value="Genomic_DNA"/>
</dbReference>
<comment type="cofactor">
    <cofactor evidence="1 13">
        <name>heme</name>
        <dbReference type="ChEBI" id="CHEBI:30413"/>
    </cofactor>
</comment>
<evidence type="ECO:0000256" key="7">
    <source>
        <dbReference type="ARBA" id="ARBA00022723"/>
    </source>
</evidence>
<dbReference type="InterPro" id="IPR050364">
    <property type="entry name" value="Cytochrome_P450_fung"/>
</dbReference>
<keyword evidence="9" id="KW-0560">Oxidoreductase</keyword>
<sequence>MSPLQDLGATLAIVTFVLVLVAYIQHLARRGVYRLPPGPKGLPILGNIHQLPAKYQHETFTKWAAEYGDVFYIQICHKPAIVVNTLQAAHDLMEKRSSLYSDRPKSVVMGFEFETSILPYGKQWRLHRKWFQTAFQTKTAQLRHRPLQLRAVRQLLSALLDSPADFRNNIQRFAGAMMLEIAYGHTATSADDDFIGWVGDTIARVLESGGGGATVIDLFPICERDYDLYTGGAPSKIVSFHEVKHVPDWMPGAGSKRRAAAMRPAVREFHDLPYNRVKAALDAGCAKTSFLSSLIERASANSALTEEDEFNLKGAAGMVYIGEHPTFTQQILQKVTNFTVTVLLTFIIAMVLHPEVYKKAQAEIDRVVGHSRLPNHEDLPSTPYLSCVLKEVYRWRCPLPLAVPHQVIKDDEYLGYHIPAGSMIIPNVWAMTRNPDLYPDPDNFMPERFENLDAETASRLDPTKLVFGFGRRICSGRSFANSNMLLLIANILATMNIRKARDEAGKEITPDSVFMDGGVCHPKPFKCDIQPRSQRAVEMIALANVESSY</sequence>
<evidence type="ECO:0000256" key="14">
    <source>
        <dbReference type="SAM" id="Phobius"/>
    </source>
</evidence>
<dbReference type="Gene3D" id="1.10.630.10">
    <property type="entry name" value="Cytochrome P450"/>
    <property type="match status" value="1"/>
</dbReference>
<dbReference type="RefSeq" id="XP_012180283.1">
    <property type="nucleotide sequence ID" value="XM_012324893.1"/>
</dbReference>
<dbReference type="Pfam" id="PF00067">
    <property type="entry name" value="p450"/>
    <property type="match status" value="2"/>
</dbReference>
<evidence type="ECO:0000313" key="15">
    <source>
        <dbReference type="EMBL" id="CCM01000.1"/>
    </source>
</evidence>
<evidence type="ECO:0000256" key="10">
    <source>
        <dbReference type="ARBA" id="ARBA00023004"/>
    </source>
</evidence>
<keyword evidence="16" id="KW-1185">Reference proteome</keyword>
<comment type="pathway">
    <text evidence="3">Secondary metabolite biosynthesis.</text>
</comment>
<dbReference type="Proteomes" id="UP000006352">
    <property type="component" value="Unassembled WGS sequence"/>
</dbReference>
<dbReference type="PANTHER" id="PTHR46300:SF2">
    <property type="entry name" value="CYTOCHROME P450 MONOOXYGENASE ALNH-RELATED"/>
    <property type="match status" value="1"/>
</dbReference>
<keyword evidence="7 13" id="KW-0479">Metal-binding</keyword>
<gene>
    <name evidence="15" type="ORF">FIBRA_03048</name>
</gene>
<dbReference type="InterPro" id="IPR002401">
    <property type="entry name" value="Cyt_P450_E_grp-I"/>
</dbReference>
<proteinExistence type="inferred from homology"/>
<dbReference type="GO" id="GO:0020037">
    <property type="term" value="F:heme binding"/>
    <property type="evidence" value="ECO:0007669"/>
    <property type="project" value="InterPro"/>
</dbReference>
<evidence type="ECO:0000256" key="5">
    <source>
        <dbReference type="ARBA" id="ARBA00022617"/>
    </source>
</evidence>
<evidence type="ECO:0000256" key="12">
    <source>
        <dbReference type="ARBA" id="ARBA00023136"/>
    </source>
</evidence>
<keyword evidence="11" id="KW-0503">Monooxygenase</keyword>